<name>A0ABR0JN08_9EURO</name>
<keyword evidence="2" id="KW-0812">Transmembrane</keyword>
<organism evidence="3 4">
    <name type="scientific">Exophiala sideris</name>
    <dbReference type="NCBI Taxonomy" id="1016849"/>
    <lineage>
        <taxon>Eukaryota</taxon>
        <taxon>Fungi</taxon>
        <taxon>Dikarya</taxon>
        <taxon>Ascomycota</taxon>
        <taxon>Pezizomycotina</taxon>
        <taxon>Eurotiomycetes</taxon>
        <taxon>Chaetothyriomycetidae</taxon>
        <taxon>Chaetothyriales</taxon>
        <taxon>Herpotrichiellaceae</taxon>
        <taxon>Exophiala</taxon>
    </lineage>
</organism>
<keyword evidence="2" id="KW-0472">Membrane</keyword>
<evidence type="ECO:0000313" key="4">
    <source>
        <dbReference type="Proteomes" id="UP001345691"/>
    </source>
</evidence>
<evidence type="ECO:0000256" key="1">
    <source>
        <dbReference type="SAM" id="MobiDB-lite"/>
    </source>
</evidence>
<gene>
    <name evidence="3" type="ORF">LTR69_001362</name>
</gene>
<keyword evidence="2" id="KW-1133">Transmembrane helix</keyword>
<dbReference type="EMBL" id="JAVRRF010000002">
    <property type="protein sequence ID" value="KAK5067375.1"/>
    <property type="molecule type" value="Genomic_DNA"/>
</dbReference>
<dbReference type="Proteomes" id="UP001345691">
    <property type="component" value="Unassembled WGS sequence"/>
</dbReference>
<accession>A0ABR0JN08</accession>
<evidence type="ECO:0000313" key="3">
    <source>
        <dbReference type="EMBL" id="KAK5067375.1"/>
    </source>
</evidence>
<sequence length="192" mass="21474">MDTGYLIGLRPLIPFGPRVDLYTFNQLRADRFRANRAIFQAAMPAKSDHPGVRPGTDLLSRIIERPFETWQSTLLSLAFVVAFAGVIFFLSRRYIEVVTFNAYSCCNPPRSLEGQRTKSRNPGHNGKACWEEKSSAADTDFDDEDGTGIRRRTRPLYVQPSIVAIGDVHAGRIAQRRASSSRIVSAEADELL</sequence>
<keyword evidence="4" id="KW-1185">Reference proteome</keyword>
<evidence type="ECO:0000256" key="2">
    <source>
        <dbReference type="SAM" id="Phobius"/>
    </source>
</evidence>
<reference evidence="3 4" key="1">
    <citation type="submission" date="2023-08" db="EMBL/GenBank/DDBJ databases">
        <title>Black Yeasts Isolated from many extreme environments.</title>
        <authorList>
            <person name="Coleine C."/>
            <person name="Stajich J.E."/>
            <person name="Selbmann L."/>
        </authorList>
    </citation>
    <scope>NUCLEOTIDE SEQUENCE [LARGE SCALE GENOMIC DNA]</scope>
    <source>
        <strain evidence="3 4">CCFEE 6328</strain>
    </source>
</reference>
<proteinExistence type="predicted"/>
<feature type="transmembrane region" description="Helical" evidence="2">
    <location>
        <begin position="70"/>
        <end position="90"/>
    </location>
</feature>
<protein>
    <submittedName>
        <fullName evidence="3">Uncharacterized protein</fullName>
    </submittedName>
</protein>
<comment type="caution">
    <text evidence="3">The sequence shown here is derived from an EMBL/GenBank/DDBJ whole genome shotgun (WGS) entry which is preliminary data.</text>
</comment>
<feature type="region of interest" description="Disordered" evidence="1">
    <location>
        <begin position="110"/>
        <end position="147"/>
    </location>
</feature>